<keyword evidence="3 5" id="KW-1133">Transmembrane helix</keyword>
<accession>A0A0J5ZZJ7</accession>
<evidence type="ECO:0000256" key="3">
    <source>
        <dbReference type="ARBA" id="ARBA00022989"/>
    </source>
</evidence>
<feature type="transmembrane region" description="Helical" evidence="5">
    <location>
        <begin position="81"/>
        <end position="105"/>
    </location>
</feature>
<dbReference type="PATRIC" id="fig|292.27.peg.2125"/>
<feature type="transmembrane region" description="Helical" evidence="5">
    <location>
        <begin position="322"/>
        <end position="346"/>
    </location>
</feature>
<proteinExistence type="predicted"/>
<dbReference type="RefSeq" id="WP_048245711.1">
    <property type="nucleotide sequence ID" value="NZ_LDWR01000019.1"/>
</dbReference>
<comment type="caution">
    <text evidence="7">The sequence shown here is derived from an EMBL/GenBank/DDBJ whole genome shotgun (WGS) entry which is preliminary data.</text>
</comment>
<evidence type="ECO:0000256" key="1">
    <source>
        <dbReference type="ARBA" id="ARBA00004141"/>
    </source>
</evidence>
<keyword evidence="4 5" id="KW-0472">Membrane</keyword>
<evidence type="ECO:0000313" key="8">
    <source>
        <dbReference type="Proteomes" id="UP000036338"/>
    </source>
</evidence>
<name>A0A0J5ZZJ7_BURCE</name>
<evidence type="ECO:0000256" key="4">
    <source>
        <dbReference type="ARBA" id="ARBA00023136"/>
    </source>
</evidence>
<feature type="transmembrane region" description="Helical" evidence="5">
    <location>
        <begin position="298"/>
        <end position="316"/>
    </location>
</feature>
<feature type="transmembrane region" description="Helical" evidence="5">
    <location>
        <begin position="395"/>
        <end position="414"/>
    </location>
</feature>
<dbReference type="GO" id="GO:0016020">
    <property type="term" value="C:membrane"/>
    <property type="evidence" value="ECO:0007669"/>
    <property type="project" value="UniProtKB-SubCell"/>
</dbReference>
<evidence type="ECO:0000313" key="7">
    <source>
        <dbReference type="EMBL" id="KML58810.1"/>
    </source>
</evidence>
<keyword evidence="2 5" id="KW-0812">Transmembrane</keyword>
<dbReference type="PANTHER" id="PTHR11662:SF450">
    <property type="entry name" value="BLR1003 PROTEIN"/>
    <property type="match status" value="1"/>
</dbReference>
<dbReference type="InterPro" id="IPR036259">
    <property type="entry name" value="MFS_trans_sf"/>
</dbReference>
<dbReference type="InterPro" id="IPR050382">
    <property type="entry name" value="MFS_Na/Anion_cotransporter"/>
</dbReference>
<dbReference type="EMBL" id="LDWR01000019">
    <property type="protein sequence ID" value="KML58810.1"/>
    <property type="molecule type" value="Genomic_DNA"/>
</dbReference>
<dbReference type="SUPFAM" id="SSF103473">
    <property type="entry name" value="MFS general substrate transporter"/>
    <property type="match status" value="1"/>
</dbReference>
<dbReference type="GO" id="GO:0022857">
    <property type="term" value="F:transmembrane transporter activity"/>
    <property type="evidence" value="ECO:0007669"/>
    <property type="project" value="InterPro"/>
</dbReference>
<evidence type="ECO:0000256" key="2">
    <source>
        <dbReference type="ARBA" id="ARBA00022692"/>
    </source>
</evidence>
<feature type="transmembrane region" description="Helical" evidence="5">
    <location>
        <begin position="358"/>
        <end position="383"/>
    </location>
</feature>
<feature type="transmembrane region" description="Helical" evidence="5">
    <location>
        <begin position="12"/>
        <end position="29"/>
    </location>
</feature>
<dbReference type="PANTHER" id="PTHR11662">
    <property type="entry name" value="SOLUTE CARRIER FAMILY 17"/>
    <property type="match status" value="1"/>
</dbReference>
<dbReference type="Proteomes" id="UP000036338">
    <property type="component" value="Unassembled WGS sequence"/>
</dbReference>
<organism evidence="7 8">
    <name type="scientific">Burkholderia cepacia</name>
    <name type="common">Pseudomonas cepacia</name>
    <dbReference type="NCBI Taxonomy" id="292"/>
    <lineage>
        <taxon>Bacteria</taxon>
        <taxon>Pseudomonadati</taxon>
        <taxon>Pseudomonadota</taxon>
        <taxon>Betaproteobacteria</taxon>
        <taxon>Burkholderiales</taxon>
        <taxon>Burkholderiaceae</taxon>
        <taxon>Burkholderia</taxon>
        <taxon>Burkholderia cepacia complex</taxon>
    </lineage>
</organism>
<sequence>MTTGDTQYRPARAWSIAIMLALMMLVNFLDKVALGLVSVPMMRELHLSPTQFGLIGGSLNWLFAVAAVAGGIAANRWPAKWLLFGMAAAWSVLQLPMLVAGSIWVVIACRVLLGAGEGPASPVAVHALYKWFPDARRNLPVALLHQGSALGMLIAGLSIPVVTTHWGWRANFALLAALGALWCVAWAACGEEGTLVRGGRVAGTAGIARDERVPYGLLLTDRTVIGNFLGHFAANWILAMSLTWMPAYLQLGLGFEPHAAGRMFALFVATTSPLSLALAWLSQVLLARGVPSRYGRGVFVATTLAIAGLLLAALALPDLPRAAKLTALTLGSGMTLTMYSIGPAMLAEVTPDAQRGGVLALSNGFASLAGLGAPIVTGMLIEAAGASTARGFEQASLVCGVVLVLCGALGVLCLDPQRSLRRLAQRPHDTPGAMRESRG</sequence>
<protein>
    <submittedName>
        <fullName evidence="7">MFS transporter</fullName>
    </submittedName>
</protein>
<feature type="transmembrane region" description="Helical" evidence="5">
    <location>
        <begin position="264"/>
        <end position="286"/>
    </location>
</feature>
<reference evidence="7 8" key="1">
    <citation type="submission" date="2015-05" db="EMBL/GenBank/DDBJ databases">
        <title>Draft genome of Burkholderia cepacia LK29.</title>
        <authorList>
            <person name="Chan X.Y."/>
        </authorList>
    </citation>
    <scope>NUCLEOTIDE SEQUENCE [LARGE SCALE GENOMIC DNA]</scope>
    <source>
        <strain evidence="7 8">LK29</strain>
    </source>
</reference>
<feature type="transmembrane region" description="Helical" evidence="5">
    <location>
        <begin position="224"/>
        <end position="244"/>
    </location>
</feature>
<dbReference type="Gene3D" id="1.20.1250.20">
    <property type="entry name" value="MFS general substrate transporter like domains"/>
    <property type="match status" value="2"/>
</dbReference>
<evidence type="ECO:0000259" key="6">
    <source>
        <dbReference type="PROSITE" id="PS50850"/>
    </source>
</evidence>
<dbReference type="InterPro" id="IPR020846">
    <property type="entry name" value="MFS_dom"/>
</dbReference>
<feature type="transmembrane region" description="Helical" evidence="5">
    <location>
        <begin position="141"/>
        <end position="162"/>
    </location>
</feature>
<dbReference type="Pfam" id="PF07690">
    <property type="entry name" value="MFS_1"/>
    <property type="match status" value="1"/>
</dbReference>
<feature type="transmembrane region" description="Helical" evidence="5">
    <location>
        <begin position="111"/>
        <end position="129"/>
    </location>
</feature>
<gene>
    <name evidence="7" type="ORF">VL15_11920</name>
</gene>
<feature type="domain" description="Major facilitator superfamily (MFS) profile" evidence="6">
    <location>
        <begin position="16"/>
        <end position="419"/>
    </location>
</feature>
<evidence type="ECO:0000256" key="5">
    <source>
        <dbReference type="SAM" id="Phobius"/>
    </source>
</evidence>
<dbReference type="PROSITE" id="PS50850">
    <property type="entry name" value="MFS"/>
    <property type="match status" value="1"/>
</dbReference>
<feature type="transmembrane region" description="Helical" evidence="5">
    <location>
        <begin position="49"/>
        <end position="74"/>
    </location>
</feature>
<feature type="transmembrane region" description="Helical" evidence="5">
    <location>
        <begin position="168"/>
        <end position="189"/>
    </location>
</feature>
<dbReference type="InterPro" id="IPR011701">
    <property type="entry name" value="MFS"/>
</dbReference>
<dbReference type="AlphaFoldDB" id="A0A0J5ZZJ7"/>
<comment type="subcellular location">
    <subcellularLocation>
        <location evidence="1">Membrane</location>
        <topology evidence="1">Multi-pass membrane protein</topology>
    </subcellularLocation>
</comment>